<keyword evidence="3" id="KW-0233">DNA recombination</keyword>
<name>A0A8J7C7H7_9CYAN</name>
<comment type="similarity">
    <text evidence="1">Belongs to the 'phage' integrase family.</text>
</comment>
<gene>
    <name evidence="5" type="ORF">ICL16_14145</name>
</gene>
<organism evidence="5 6">
    <name type="scientific">Iningainema tapete BLCC-T55</name>
    <dbReference type="NCBI Taxonomy" id="2748662"/>
    <lineage>
        <taxon>Bacteria</taxon>
        <taxon>Bacillati</taxon>
        <taxon>Cyanobacteriota</taxon>
        <taxon>Cyanophyceae</taxon>
        <taxon>Nostocales</taxon>
        <taxon>Scytonemataceae</taxon>
        <taxon>Iningainema tapete</taxon>
    </lineage>
</organism>
<dbReference type="InterPro" id="IPR002104">
    <property type="entry name" value="Integrase_catalytic"/>
</dbReference>
<dbReference type="AlphaFoldDB" id="A0A8J7C7H7"/>
<protein>
    <submittedName>
        <fullName evidence="5">Site-specific integrase</fullName>
    </submittedName>
</protein>
<dbReference type="PROSITE" id="PS51898">
    <property type="entry name" value="TYR_RECOMBINASE"/>
    <property type="match status" value="1"/>
</dbReference>
<dbReference type="GO" id="GO:0003677">
    <property type="term" value="F:DNA binding"/>
    <property type="evidence" value="ECO:0007669"/>
    <property type="project" value="UniProtKB-KW"/>
</dbReference>
<dbReference type="Proteomes" id="UP000629098">
    <property type="component" value="Unassembled WGS sequence"/>
</dbReference>
<dbReference type="InterPro" id="IPR013762">
    <property type="entry name" value="Integrase-like_cat_sf"/>
</dbReference>
<dbReference type="Pfam" id="PF00589">
    <property type="entry name" value="Phage_integrase"/>
    <property type="match status" value="1"/>
</dbReference>
<dbReference type="SUPFAM" id="SSF56349">
    <property type="entry name" value="DNA breaking-rejoining enzymes"/>
    <property type="match status" value="1"/>
</dbReference>
<evidence type="ECO:0000313" key="5">
    <source>
        <dbReference type="EMBL" id="MBD2773176.1"/>
    </source>
</evidence>
<dbReference type="PANTHER" id="PTHR30349:SF41">
    <property type="entry name" value="INTEGRASE_RECOMBINASE PROTEIN MJ0367-RELATED"/>
    <property type="match status" value="1"/>
</dbReference>
<dbReference type="PANTHER" id="PTHR30349">
    <property type="entry name" value="PHAGE INTEGRASE-RELATED"/>
    <property type="match status" value="1"/>
</dbReference>
<keyword evidence="6" id="KW-1185">Reference proteome</keyword>
<accession>A0A8J7C7H7</accession>
<feature type="domain" description="Tyr recombinase" evidence="4">
    <location>
        <begin position="7"/>
        <end position="191"/>
    </location>
</feature>
<evidence type="ECO:0000313" key="6">
    <source>
        <dbReference type="Proteomes" id="UP000629098"/>
    </source>
</evidence>
<evidence type="ECO:0000256" key="2">
    <source>
        <dbReference type="ARBA" id="ARBA00023125"/>
    </source>
</evidence>
<dbReference type="InterPro" id="IPR050090">
    <property type="entry name" value="Tyrosine_recombinase_XerCD"/>
</dbReference>
<reference evidence="5" key="1">
    <citation type="submission" date="2020-09" db="EMBL/GenBank/DDBJ databases">
        <title>Iningainema tapete sp. nov. (Scytonemataceae, Cyanobacteria) from greenhouses in central Florida (USA) produces two types of nodularin with biosynthetic potential for microcystin-LR and anabaenopeptins.</title>
        <authorList>
            <person name="Berthold D.E."/>
            <person name="Lefler F.W."/>
            <person name="Huang I.-S."/>
            <person name="Abdulla H."/>
            <person name="Zimba P.V."/>
            <person name="Laughinghouse H.D. IV."/>
        </authorList>
    </citation>
    <scope>NUCLEOTIDE SEQUENCE</scope>
    <source>
        <strain evidence="5">BLCCT55</strain>
    </source>
</reference>
<comment type="caution">
    <text evidence="5">The sequence shown here is derived from an EMBL/GenBank/DDBJ whole genome shotgun (WGS) entry which is preliminary data.</text>
</comment>
<dbReference type="EMBL" id="JACXAE010000050">
    <property type="protein sequence ID" value="MBD2773176.1"/>
    <property type="molecule type" value="Genomic_DNA"/>
</dbReference>
<proteinExistence type="inferred from homology"/>
<dbReference type="RefSeq" id="WP_190828648.1">
    <property type="nucleotide sequence ID" value="NZ_CAWPPI010000050.1"/>
</dbReference>
<evidence type="ECO:0000256" key="1">
    <source>
        <dbReference type="ARBA" id="ARBA00008857"/>
    </source>
</evidence>
<evidence type="ECO:0000259" key="4">
    <source>
        <dbReference type="PROSITE" id="PS51898"/>
    </source>
</evidence>
<dbReference type="InterPro" id="IPR011010">
    <property type="entry name" value="DNA_brk_join_enz"/>
</dbReference>
<dbReference type="Gene3D" id="1.10.443.10">
    <property type="entry name" value="Intergrase catalytic core"/>
    <property type="match status" value="1"/>
</dbReference>
<keyword evidence="2" id="KW-0238">DNA-binding</keyword>
<dbReference type="CDD" id="cd00397">
    <property type="entry name" value="DNA_BRE_C"/>
    <property type="match status" value="1"/>
</dbReference>
<dbReference type="GO" id="GO:0015074">
    <property type="term" value="P:DNA integration"/>
    <property type="evidence" value="ECO:0007669"/>
    <property type="project" value="InterPro"/>
</dbReference>
<dbReference type="GO" id="GO:0006310">
    <property type="term" value="P:DNA recombination"/>
    <property type="evidence" value="ECO:0007669"/>
    <property type="project" value="UniProtKB-KW"/>
</dbReference>
<evidence type="ECO:0000256" key="3">
    <source>
        <dbReference type="ARBA" id="ARBA00023172"/>
    </source>
</evidence>
<sequence length="193" mass="21680">MKNNRSGQAPVLTESNYSKIRKQIKNRKYQILLDLAWYTGERWGALVQLKVEDVYSPNGSPQQEITFRASTRKASPDGKRHTRQVPVHPVLSESLRGYKPDSDSIWLFPDRTGSKAITTRWADRILRAAVEKAGLGALGISTHSTRRSFITHLHENGVDLYTIQKITGHKDLKALGKYIDISADRVKGAIATL</sequence>